<feature type="transmembrane region" description="Helical" evidence="1">
    <location>
        <begin position="164"/>
        <end position="193"/>
    </location>
</feature>
<proteinExistence type="predicted"/>
<name>A0A5C4V6B8_9ACTN</name>
<keyword evidence="1" id="KW-0472">Membrane</keyword>
<evidence type="ECO:0000256" key="1">
    <source>
        <dbReference type="SAM" id="Phobius"/>
    </source>
</evidence>
<gene>
    <name evidence="2" type="ORF">FH715_09800</name>
</gene>
<feature type="transmembrane region" description="Helical" evidence="1">
    <location>
        <begin position="84"/>
        <end position="104"/>
    </location>
</feature>
<accession>A0A5C4V6B8</accession>
<comment type="caution">
    <text evidence="2">The sequence shown here is derived from an EMBL/GenBank/DDBJ whole genome shotgun (WGS) entry which is preliminary data.</text>
</comment>
<protein>
    <recommendedName>
        <fullName evidence="4">DUF624 domain-containing protein</fullName>
    </recommendedName>
</protein>
<dbReference type="RefSeq" id="WP_139643135.1">
    <property type="nucleotide sequence ID" value="NZ_BAAAZS010000152.1"/>
</dbReference>
<reference evidence="2 3" key="1">
    <citation type="submission" date="2019-06" db="EMBL/GenBank/DDBJ databases">
        <title>Draft genome of Streptomyces sedi sp. JCM16909.</title>
        <authorList>
            <person name="Klykleung N."/>
            <person name="Tanasupawat S."/>
            <person name="Kudo T."/>
            <person name="Yuki M."/>
            <person name="Ohkuma M."/>
        </authorList>
    </citation>
    <scope>NUCLEOTIDE SEQUENCE [LARGE SCALE GENOMIC DNA]</scope>
    <source>
        <strain evidence="2 3">JCM 16909</strain>
    </source>
</reference>
<dbReference type="AlphaFoldDB" id="A0A5C4V6B8"/>
<dbReference type="EMBL" id="VDGT01000006">
    <property type="protein sequence ID" value="TNM30986.1"/>
    <property type="molecule type" value="Genomic_DNA"/>
</dbReference>
<feature type="transmembrane region" description="Helical" evidence="1">
    <location>
        <begin position="24"/>
        <end position="53"/>
    </location>
</feature>
<evidence type="ECO:0000313" key="2">
    <source>
        <dbReference type="EMBL" id="TNM30986.1"/>
    </source>
</evidence>
<keyword evidence="3" id="KW-1185">Reference proteome</keyword>
<evidence type="ECO:0000313" key="3">
    <source>
        <dbReference type="Proteomes" id="UP000311713"/>
    </source>
</evidence>
<dbReference type="Proteomes" id="UP000311713">
    <property type="component" value="Unassembled WGS sequence"/>
</dbReference>
<sequence>MAAAGPCGRGRSERSGERRERAGGLALFGEVVIVGAVVAVLAVPLVTLLPALAAGVAHLRRQLTGHSVRMADLLRDFATAWGELWRLSLAALGAALVLLWNVSLAQAGLVPGAGGLRVLTWALLLAWAVLLLRVAARWRPGAERGAALLRLSAEEAPRDPGGSALLAAGVLLCGTFVWMLPPLLLLAGGLLALASLGVETRAAARGEG</sequence>
<keyword evidence="1" id="KW-1133">Transmembrane helix</keyword>
<feature type="transmembrane region" description="Helical" evidence="1">
    <location>
        <begin position="116"/>
        <end position="136"/>
    </location>
</feature>
<evidence type="ECO:0008006" key="4">
    <source>
        <dbReference type="Google" id="ProtNLM"/>
    </source>
</evidence>
<organism evidence="2 3">
    <name type="scientific">Streptomyces sedi</name>
    <dbReference type="NCBI Taxonomy" id="555059"/>
    <lineage>
        <taxon>Bacteria</taxon>
        <taxon>Bacillati</taxon>
        <taxon>Actinomycetota</taxon>
        <taxon>Actinomycetes</taxon>
        <taxon>Kitasatosporales</taxon>
        <taxon>Streptomycetaceae</taxon>
        <taxon>Streptomyces</taxon>
    </lineage>
</organism>
<keyword evidence="1" id="KW-0812">Transmembrane</keyword>